<evidence type="ECO:0000259" key="2">
    <source>
        <dbReference type="Pfam" id="PF06713"/>
    </source>
</evidence>
<dbReference type="InterPro" id="IPR009589">
    <property type="entry name" value="PH_YyaB-like"/>
</dbReference>
<dbReference type="AlphaFoldDB" id="A0A1H8YTT7"/>
<protein>
    <submittedName>
        <fullName evidence="3">PH domain-containing protein</fullName>
    </submittedName>
</protein>
<dbReference type="EMBL" id="FOES01000001">
    <property type="protein sequence ID" value="SEP55634.1"/>
    <property type="molecule type" value="Genomic_DNA"/>
</dbReference>
<dbReference type="Pfam" id="PF06713">
    <property type="entry name" value="bPH_4"/>
    <property type="match status" value="1"/>
</dbReference>
<dbReference type="STRING" id="571933.SAMN05216362_10168"/>
<keyword evidence="4" id="KW-1185">Reference proteome</keyword>
<feature type="transmembrane region" description="Helical" evidence="1">
    <location>
        <begin position="37"/>
        <end position="59"/>
    </location>
</feature>
<keyword evidence="1" id="KW-1133">Transmembrane helix</keyword>
<keyword evidence="1" id="KW-0812">Transmembrane</keyword>
<name>A0A1H8YTT7_9BACI</name>
<dbReference type="GO" id="GO:0030153">
    <property type="term" value="P:bacteriocin immunity"/>
    <property type="evidence" value="ECO:0007669"/>
    <property type="project" value="InterPro"/>
</dbReference>
<sequence>MVFRSKKDRYVNRLIVLSIILIGVSTLFPLFLDGINLTGTVVLMSIFLVTSVFILWVYYGVKYVFYDEYLYVKGGPFRSKIHYKDITQVAPTDDILTGYRILSSRDAIEIFYRTAILGSVKISPQNKDEFIDELIKRCPNIKVKT</sequence>
<feature type="domain" description="Uncharacterized protein YyaB-like PH" evidence="2">
    <location>
        <begin position="62"/>
        <end position="138"/>
    </location>
</feature>
<feature type="transmembrane region" description="Helical" evidence="1">
    <location>
        <begin position="12"/>
        <end position="31"/>
    </location>
</feature>
<proteinExistence type="predicted"/>
<accession>A0A1H8YTT7</accession>
<reference evidence="3 4" key="1">
    <citation type="submission" date="2016-10" db="EMBL/GenBank/DDBJ databases">
        <authorList>
            <person name="de Groot N.N."/>
        </authorList>
    </citation>
    <scope>NUCLEOTIDE SEQUENCE [LARGE SCALE GENOMIC DNA]</scope>
    <source>
        <strain evidence="3 4">DSM 21633</strain>
    </source>
</reference>
<dbReference type="OrthoDB" id="2436858at2"/>
<dbReference type="RefSeq" id="WP_091772018.1">
    <property type="nucleotide sequence ID" value="NZ_CAESCL010000009.1"/>
</dbReference>
<evidence type="ECO:0000256" key="1">
    <source>
        <dbReference type="SAM" id="Phobius"/>
    </source>
</evidence>
<evidence type="ECO:0000313" key="4">
    <source>
        <dbReference type="Proteomes" id="UP000199427"/>
    </source>
</evidence>
<evidence type="ECO:0000313" key="3">
    <source>
        <dbReference type="EMBL" id="SEP55634.1"/>
    </source>
</evidence>
<keyword evidence="1" id="KW-0472">Membrane</keyword>
<organism evidence="3 4">
    <name type="scientific">Piscibacillus halophilus</name>
    <dbReference type="NCBI Taxonomy" id="571933"/>
    <lineage>
        <taxon>Bacteria</taxon>
        <taxon>Bacillati</taxon>
        <taxon>Bacillota</taxon>
        <taxon>Bacilli</taxon>
        <taxon>Bacillales</taxon>
        <taxon>Bacillaceae</taxon>
        <taxon>Piscibacillus</taxon>
    </lineage>
</organism>
<dbReference type="Proteomes" id="UP000199427">
    <property type="component" value="Unassembled WGS sequence"/>
</dbReference>
<gene>
    <name evidence="3" type="ORF">SAMN05216362_10168</name>
</gene>